<feature type="domain" description="HTH iclR-type" evidence="3">
    <location>
        <begin position="10"/>
        <end position="58"/>
    </location>
</feature>
<sequence length="244" mass="25807">MRGVDDRSVVSRVVEILAAASSRAVASLADLTLLTGLPKPTVRRIAEQLVESGALTRTPWGYQVGTRLQRLGRPHASPEALAPVHDALTALHAQLGGIAWFTAHADRVDEQPELVVTDPAMRLQALREWPAPTSLSTIALTAIGQCVLSRRPELAERVARTRAGRGLRARLHASADRGAFVDDEAHTPGRRCVAVPLVHGGVLGVTVPADRSPLDALVRATLAAAARVDAAGPRDGVPLSDPHP</sequence>
<dbReference type="Gene3D" id="1.10.10.10">
    <property type="entry name" value="Winged helix-like DNA-binding domain superfamily/Winged helix DNA-binding domain"/>
    <property type="match status" value="1"/>
</dbReference>
<protein>
    <recommendedName>
        <fullName evidence="3">HTH iclR-type domain-containing protein</fullName>
    </recommendedName>
</protein>
<keyword evidence="1" id="KW-0805">Transcription regulation</keyword>
<dbReference type="InterPro" id="IPR005471">
    <property type="entry name" value="Tscrpt_reg_IclR_N"/>
</dbReference>
<dbReference type="InterPro" id="IPR050707">
    <property type="entry name" value="HTH_MetabolicPath_Reg"/>
</dbReference>
<keyword evidence="2" id="KW-0804">Transcription</keyword>
<dbReference type="OrthoDB" id="8479143at2"/>
<evidence type="ECO:0000313" key="5">
    <source>
        <dbReference type="Proteomes" id="UP000292118"/>
    </source>
</evidence>
<dbReference type="SUPFAM" id="SSF55781">
    <property type="entry name" value="GAF domain-like"/>
    <property type="match status" value="1"/>
</dbReference>
<dbReference type="PANTHER" id="PTHR30136">
    <property type="entry name" value="HELIX-TURN-HELIX TRANSCRIPTIONAL REGULATOR, ICLR FAMILY"/>
    <property type="match status" value="1"/>
</dbReference>
<dbReference type="GO" id="GO:0045892">
    <property type="term" value="P:negative regulation of DNA-templated transcription"/>
    <property type="evidence" value="ECO:0007669"/>
    <property type="project" value="TreeGrafter"/>
</dbReference>
<dbReference type="Gene3D" id="3.30.450.40">
    <property type="match status" value="1"/>
</dbReference>
<reference evidence="4 5" key="1">
    <citation type="submission" date="2019-01" db="EMBL/GenBank/DDBJ databases">
        <title>Genome sequencing of strain FW10M-9.</title>
        <authorList>
            <person name="Heo J."/>
            <person name="Kim S.-J."/>
            <person name="Kim J.-S."/>
            <person name="Hong S.-B."/>
            <person name="Kwon S.-W."/>
        </authorList>
    </citation>
    <scope>NUCLEOTIDE SEQUENCE [LARGE SCALE GENOMIC DNA]</scope>
    <source>
        <strain evidence="4 5">FW10M-9</strain>
    </source>
</reference>
<dbReference type="Pfam" id="PF09339">
    <property type="entry name" value="HTH_IclR"/>
    <property type="match status" value="1"/>
</dbReference>
<evidence type="ECO:0000256" key="2">
    <source>
        <dbReference type="ARBA" id="ARBA00023163"/>
    </source>
</evidence>
<evidence type="ECO:0000313" key="4">
    <source>
        <dbReference type="EMBL" id="QAY70918.1"/>
    </source>
</evidence>
<proteinExistence type="predicted"/>
<dbReference type="EMBL" id="CP035493">
    <property type="protein sequence ID" value="QAY70918.1"/>
    <property type="molecule type" value="Genomic_DNA"/>
</dbReference>
<accession>A0A4P6FJX3</accession>
<organism evidence="4 5">
    <name type="scientific">Xylanimonas protaetiae</name>
    <dbReference type="NCBI Taxonomy" id="2509457"/>
    <lineage>
        <taxon>Bacteria</taxon>
        <taxon>Bacillati</taxon>
        <taxon>Actinomycetota</taxon>
        <taxon>Actinomycetes</taxon>
        <taxon>Micrococcales</taxon>
        <taxon>Promicromonosporaceae</taxon>
        <taxon>Xylanimonas</taxon>
    </lineage>
</organism>
<dbReference type="KEGG" id="xya:ET471_13520"/>
<dbReference type="SUPFAM" id="SSF46785">
    <property type="entry name" value="Winged helix' DNA-binding domain"/>
    <property type="match status" value="1"/>
</dbReference>
<gene>
    <name evidence="4" type="ORF">ET471_13520</name>
</gene>
<dbReference type="InterPro" id="IPR029016">
    <property type="entry name" value="GAF-like_dom_sf"/>
</dbReference>
<dbReference type="InterPro" id="IPR036390">
    <property type="entry name" value="WH_DNA-bd_sf"/>
</dbReference>
<dbReference type="Proteomes" id="UP000292118">
    <property type="component" value="Chromosome"/>
</dbReference>
<dbReference type="PANTHER" id="PTHR30136:SF24">
    <property type="entry name" value="HTH-TYPE TRANSCRIPTIONAL REPRESSOR ALLR"/>
    <property type="match status" value="1"/>
</dbReference>
<dbReference type="InterPro" id="IPR036388">
    <property type="entry name" value="WH-like_DNA-bd_sf"/>
</dbReference>
<dbReference type="GO" id="GO:0003677">
    <property type="term" value="F:DNA binding"/>
    <property type="evidence" value="ECO:0007669"/>
    <property type="project" value="InterPro"/>
</dbReference>
<dbReference type="AlphaFoldDB" id="A0A4P6FJX3"/>
<evidence type="ECO:0000256" key="1">
    <source>
        <dbReference type="ARBA" id="ARBA00023015"/>
    </source>
</evidence>
<dbReference type="GO" id="GO:0003700">
    <property type="term" value="F:DNA-binding transcription factor activity"/>
    <property type="evidence" value="ECO:0007669"/>
    <property type="project" value="TreeGrafter"/>
</dbReference>
<evidence type="ECO:0000259" key="3">
    <source>
        <dbReference type="Pfam" id="PF09339"/>
    </source>
</evidence>
<name>A0A4P6FJX3_9MICO</name>
<keyword evidence="5" id="KW-1185">Reference proteome</keyword>